<accession>A0ABY6BH92</accession>
<dbReference type="PANTHER" id="PTHR34322">
    <property type="entry name" value="TRANSPOSASE, Y1_TNP DOMAIN-CONTAINING"/>
    <property type="match status" value="1"/>
</dbReference>
<dbReference type="RefSeq" id="WP_261696348.1">
    <property type="nucleotide sequence ID" value="NZ_CP104694.1"/>
</dbReference>
<evidence type="ECO:0000259" key="1">
    <source>
        <dbReference type="SMART" id="SM01321"/>
    </source>
</evidence>
<dbReference type="Gene3D" id="3.30.70.1290">
    <property type="entry name" value="Transposase IS200-like"/>
    <property type="match status" value="1"/>
</dbReference>
<evidence type="ECO:0000313" key="2">
    <source>
        <dbReference type="EMBL" id="UXI69393.1"/>
    </source>
</evidence>
<dbReference type="SMART" id="SM01321">
    <property type="entry name" value="Y1_Tnp"/>
    <property type="match status" value="1"/>
</dbReference>
<sequence>MSYPRHHIVPAGESGYFHCISRCVRRAFLCGDDPYSGQSFEHRKQWVEDRLHELATIFAVGVYAYAVMRNHVHVVAYVAPQIAATWSAEEVAERWLRLCPVRCGKVVDQDATAIKASHIAGDPVQVARYRERLASLPWFMRCLNEPIARRANREDACTGRFWEGRYRCQALLDETAVIACMAYVDLNPIRAGIAQDLRSSEHTSIRRRLQHVGASTLLSPVAGCAAHTLGISAIQYVDLVDWTGRQPRPDKRGSIPGNSPKALQTIGLTPEAWRAEVLTIETRYWRAVGSLQALLDKARSMGQRWLKGVGLKRSCVRCS</sequence>
<dbReference type="InterPro" id="IPR036515">
    <property type="entry name" value="Transposase_17_sf"/>
</dbReference>
<keyword evidence="3" id="KW-1185">Reference proteome</keyword>
<reference evidence="2" key="1">
    <citation type="submission" date="2022-09" db="EMBL/GenBank/DDBJ databases">
        <title>Tahibacter sp. nov., isolated from a fresh water.</title>
        <authorList>
            <person name="Baek J.H."/>
            <person name="Lee J.K."/>
            <person name="Kim J.M."/>
            <person name="Jeon C.O."/>
        </authorList>
    </citation>
    <scope>NUCLEOTIDE SEQUENCE</scope>
    <source>
        <strain evidence="2">W38</strain>
    </source>
</reference>
<name>A0ABY6BH92_9GAMM</name>
<evidence type="ECO:0000313" key="3">
    <source>
        <dbReference type="Proteomes" id="UP001064632"/>
    </source>
</evidence>
<dbReference type="SUPFAM" id="SSF143422">
    <property type="entry name" value="Transposase IS200-like"/>
    <property type="match status" value="1"/>
</dbReference>
<protein>
    <recommendedName>
        <fullName evidence="1">Transposase IS200-like domain-containing protein</fullName>
    </recommendedName>
</protein>
<feature type="domain" description="Transposase IS200-like" evidence="1">
    <location>
        <begin position="12"/>
        <end position="187"/>
    </location>
</feature>
<dbReference type="InterPro" id="IPR002686">
    <property type="entry name" value="Transposase_17"/>
</dbReference>
<dbReference type="PANTHER" id="PTHR34322:SF2">
    <property type="entry name" value="TRANSPOSASE IS200-LIKE DOMAIN-CONTAINING PROTEIN"/>
    <property type="match status" value="1"/>
</dbReference>
<gene>
    <name evidence="2" type="ORF">N4264_07015</name>
</gene>
<organism evidence="2 3">
    <name type="scientific">Tahibacter amnicola</name>
    <dbReference type="NCBI Taxonomy" id="2976241"/>
    <lineage>
        <taxon>Bacteria</taxon>
        <taxon>Pseudomonadati</taxon>
        <taxon>Pseudomonadota</taxon>
        <taxon>Gammaproteobacteria</taxon>
        <taxon>Lysobacterales</taxon>
        <taxon>Rhodanobacteraceae</taxon>
        <taxon>Tahibacter</taxon>
    </lineage>
</organism>
<dbReference type="EMBL" id="CP104694">
    <property type="protein sequence ID" value="UXI69393.1"/>
    <property type="molecule type" value="Genomic_DNA"/>
</dbReference>
<dbReference type="Proteomes" id="UP001064632">
    <property type="component" value="Chromosome"/>
</dbReference>
<proteinExistence type="predicted"/>